<keyword evidence="1" id="KW-1133">Transmembrane helix</keyword>
<reference evidence="2 3" key="1">
    <citation type="submission" date="2016-10" db="EMBL/GenBank/DDBJ databases">
        <authorList>
            <person name="de Groot N.N."/>
        </authorList>
    </citation>
    <scope>NUCLEOTIDE SEQUENCE [LARGE SCALE GENOMIC DNA]</scope>
    <source>
        <strain evidence="2 3">NE2</strain>
    </source>
</reference>
<evidence type="ECO:0000256" key="1">
    <source>
        <dbReference type="SAM" id="Phobius"/>
    </source>
</evidence>
<evidence type="ECO:0000313" key="2">
    <source>
        <dbReference type="EMBL" id="SFK80832.1"/>
    </source>
</evidence>
<sequence>MVSALVVSTFTNELGTRKTKIFSFIAALSFGVMSGFDIGGKADATRSGWRHLTTAILKFKNDPCYSYDQLIDAYSEGEALVGNVPFHTQGSVTTLSSPIPNASVKHE</sequence>
<keyword evidence="3" id="KW-1185">Reference proteome</keyword>
<dbReference type="EMBL" id="FOSN01000023">
    <property type="protein sequence ID" value="SFK80832.1"/>
    <property type="molecule type" value="Genomic_DNA"/>
</dbReference>
<name>A0A1I4CHW0_9HYPH</name>
<dbReference type="Proteomes" id="UP000198755">
    <property type="component" value="Unassembled WGS sequence"/>
</dbReference>
<organism evidence="2 3">
    <name type="scientific">Methylocapsa palsarum</name>
    <dbReference type="NCBI Taxonomy" id="1612308"/>
    <lineage>
        <taxon>Bacteria</taxon>
        <taxon>Pseudomonadati</taxon>
        <taxon>Pseudomonadota</taxon>
        <taxon>Alphaproteobacteria</taxon>
        <taxon>Hyphomicrobiales</taxon>
        <taxon>Beijerinckiaceae</taxon>
        <taxon>Methylocapsa</taxon>
    </lineage>
</organism>
<proteinExistence type="predicted"/>
<evidence type="ECO:0000313" key="3">
    <source>
        <dbReference type="Proteomes" id="UP000198755"/>
    </source>
</evidence>
<keyword evidence="1" id="KW-0472">Membrane</keyword>
<gene>
    <name evidence="2" type="ORF">SAMN05444581_1236</name>
</gene>
<protein>
    <submittedName>
        <fullName evidence="2">Uncharacterized protein</fullName>
    </submittedName>
</protein>
<accession>A0A1I4CHW0</accession>
<feature type="transmembrane region" description="Helical" evidence="1">
    <location>
        <begin position="21"/>
        <end position="40"/>
    </location>
</feature>
<dbReference type="AlphaFoldDB" id="A0A1I4CHW0"/>
<keyword evidence="1" id="KW-0812">Transmembrane</keyword>